<dbReference type="Pfam" id="PF13458">
    <property type="entry name" value="Peripla_BP_6"/>
    <property type="match status" value="1"/>
</dbReference>
<evidence type="ECO:0000256" key="3">
    <source>
        <dbReference type="SAM" id="SignalP"/>
    </source>
</evidence>
<feature type="domain" description="Leucine-binding protein" evidence="4">
    <location>
        <begin position="52"/>
        <end position="365"/>
    </location>
</feature>
<organism evidence="5 6">
    <name type="scientific">Actinomadura fulvescens</name>
    <dbReference type="NCBI Taxonomy" id="46160"/>
    <lineage>
        <taxon>Bacteria</taxon>
        <taxon>Bacillati</taxon>
        <taxon>Actinomycetota</taxon>
        <taxon>Actinomycetes</taxon>
        <taxon>Streptosporangiales</taxon>
        <taxon>Thermomonosporaceae</taxon>
        <taxon>Actinomadura</taxon>
    </lineage>
</organism>
<comment type="similarity">
    <text evidence="1">Belongs to the leucine-binding protein family.</text>
</comment>
<keyword evidence="2 3" id="KW-0732">Signal</keyword>
<keyword evidence="6" id="KW-1185">Reference proteome</keyword>
<dbReference type="SUPFAM" id="SSF53822">
    <property type="entry name" value="Periplasmic binding protein-like I"/>
    <property type="match status" value="1"/>
</dbReference>
<comment type="caution">
    <text evidence="5">The sequence shown here is derived from an EMBL/GenBank/DDBJ whole genome shotgun (WGS) entry which is preliminary data.</text>
</comment>
<evidence type="ECO:0000313" key="5">
    <source>
        <dbReference type="EMBL" id="GAA2590285.1"/>
    </source>
</evidence>
<dbReference type="InterPro" id="IPR028081">
    <property type="entry name" value="Leu-bd"/>
</dbReference>
<dbReference type="PROSITE" id="PS51257">
    <property type="entry name" value="PROKAR_LIPOPROTEIN"/>
    <property type="match status" value="1"/>
</dbReference>
<accession>A0ABP6BYY6</accession>
<feature type="signal peptide" evidence="3">
    <location>
        <begin position="1"/>
        <end position="25"/>
    </location>
</feature>
<protein>
    <submittedName>
        <fullName evidence="5">ABC transporter substrate-binding protein</fullName>
    </submittedName>
</protein>
<dbReference type="Proteomes" id="UP001501509">
    <property type="component" value="Unassembled WGS sequence"/>
</dbReference>
<dbReference type="PANTHER" id="PTHR47235">
    <property type="entry name" value="BLR6548 PROTEIN"/>
    <property type="match status" value="1"/>
</dbReference>
<reference evidence="6" key="1">
    <citation type="journal article" date="2019" name="Int. J. Syst. Evol. Microbiol.">
        <title>The Global Catalogue of Microorganisms (GCM) 10K type strain sequencing project: providing services to taxonomists for standard genome sequencing and annotation.</title>
        <authorList>
            <consortium name="The Broad Institute Genomics Platform"/>
            <consortium name="The Broad Institute Genome Sequencing Center for Infectious Disease"/>
            <person name="Wu L."/>
            <person name="Ma J."/>
        </authorList>
    </citation>
    <scope>NUCLEOTIDE SEQUENCE [LARGE SCALE GENOMIC DNA]</scope>
    <source>
        <strain evidence="6">JCM 6833</strain>
    </source>
</reference>
<feature type="chain" id="PRO_5046336666" evidence="3">
    <location>
        <begin position="26"/>
        <end position="424"/>
    </location>
</feature>
<dbReference type="PANTHER" id="PTHR47235:SF1">
    <property type="entry name" value="BLR6548 PROTEIN"/>
    <property type="match status" value="1"/>
</dbReference>
<proteinExistence type="inferred from homology"/>
<dbReference type="EMBL" id="BAAATD010000002">
    <property type="protein sequence ID" value="GAA2590285.1"/>
    <property type="molecule type" value="Genomic_DNA"/>
</dbReference>
<dbReference type="Gene3D" id="3.40.50.2300">
    <property type="match status" value="2"/>
</dbReference>
<evidence type="ECO:0000259" key="4">
    <source>
        <dbReference type="Pfam" id="PF13458"/>
    </source>
</evidence>
<evidence type="ECO:0000313" key="6">
    <source>
        <dbReference type="Proteomes" id="UP001501509"/>
    </source>
</evidence>
<gene>
    <name evidence="5" type="ORF">GCM10010411_24070</name>
</gene>
<dbReference type="InterPro" id="IPR028082">
    <property type="entry name" value="Peripla_BP_I"/>
</dbReference>
<name>A0ABP6BYY6_9ACTN</name>
<evidence type="ECO:0000256" key="2">
    <source>
        <dbReference type="ARBA" id="ARBA00022729"/>
    </source>
</evidence>
<dbReference type="RefSeq" id="WP_344540426.1">
    <property type="nucleotide sequence ID" value="NZ_BAAATD010000002.1"/>
</dbReference>
<evidence type="ECO:0000256" key="1">
    <source>
        <dbReference type="ARBA" id="ARBA00010062"/>
    </source>
</evidence>
<sequence>MDSVRSRIKALAGAALLTAALTGCAGSSDAHVGPGVTEEPCPNAVNKDNGCIYLGIVSDLTSGPFKALGAPMTTAEQKFWQRVNQQGGIKGYDIDVVTYVRDNRYDIEVHRRAFNEIKGKVLAMAQTLGSPMTDAILPDLRSNKMIAVPASWSSKWEAEDVILESGASYCFESMNAIDYVAQRTTLKKVMAVHYPGDYGADAAAGAEIGARAHNLSFTALETPQNDPRDAVEAIVAQKPDLVIVTTGPADAAAIVGESTSRGYTGRFFGSNPTWDKSLLKNAATRALKSRYLQTAPWKPFATDSPGHTAMRAALGSVDPNDNYTSGWVTSYPLKTVLEKAAANKALTREGLLEALKQTTVVDYEGMLPSAAGNFSGDANTSAFRQSVINRPDEREFTGLKVISDFFSGPTARSHRFTGTCPQTK</sequence>